<accession>A0A8S0P989</accession>
<evidence type="ECO:0000313" key="2">
    <source>
        <dbReference type="Proteomes" id="UP000594638"/>
    </source>
</evidence>
<dbReference type="AlphaFoldDB" id="A0A8S0P989"/>
<dbReference type="OrthoDB" id="928528at2759"/>
<dbReference type="Proteomes" id="UP000594638">
    <property type="component" value="Unassembled WGS sequence"/>
</dbReference>
<name>A0A8S0P989_OLEEU</name>
<sequence>MDLSYRNLSIVVTSSGLLPHLQDLEVDGGEKIVSFQWLGPHFLAILKYARRLYTARFLRYYYDPAIRSIPQSNNRFCELLELLDDSACASILHGETEDYENFLEIIISFMPELKNFFTMQNLLHLLQFPDSSTSSTFYLKGIFTGTLILDTWANSIEFLIEKLEILLRCRRHSNVLVSNHQVNVLLKELKFLFTVIVDKEYKGVEELGMVILTEIDAVFIEAGLFLHSFFFTTNIVTAKEMDLAVFVLLERIEIVKVKIKDHWLAVSTKLNLGIGSLQVEESPIEVSSS</sequence>
<dbReference type="EMBL" id="CACTIH010000020">
    <property type="protein sequence ID" value="CAA2934882.1"/>
    <property type="molecule type" value="Genomic_DNA"/>
</dbReference>
<keyword evidence="2" id="KW-1185">Reference proteome</keyword>
<proteinExistence type="predicted"/>
<evidence type="ECO:0000313" key="1">
    <source>
        <dbReference type="EMBL" id="CAA2934882.1"/>
    </source>
</evidence>
<dbReference type="Gramene" id="OE9A069971T1">
    <property type="protein sequence ID" value="OE9A069971C1"/>
    <property type="gene ID" value="OE9A069971"/>
</dbReference>
<gene>
    <name evidence="1" type="ORF">OLEA9_A069971</name>
</gene>
<organism evidence="1 2">
    <name type="scientific">Olea europaea subsp. europaea</name>
    <dbReference type="NCBI Taxonomy" id="158383"/>
    <lineage>
        <taxon>Eukaryota</taxon>
        <taxon>Viridiplantae</taxon>
        <taxon>Streptophyta</taxon>
        <taxon>Embryophyta</taxon>
        <taxon>Tracheophyta</taxon>
        <taxon>Spermatophyta</taxon>
        <taxon>Magnoliopsida</taxon>
        <taxon>eudicotyledons</taxon>
        <taxon>Gunneridae</taxon>
        <taxon>Pentapetalae</taxon>
        <taxon>asterids</taxon>
        <taxon>lamiids</taxon>
        <taxon>Lamiales</taxon>
        <taxon>Oleaceae</taxon>
        <taxon>Oleeae</taxon>
        <taxon>Olea</taxon>
    </lineage>
</organism>
<comment type="caution">
    <text evidence="1">The sequence shown here is derived from an EMBL/GenBank/DDBJ whole genome shotgun (WGS) entry which is preliminary data.</text>
</comment>
<protein>
    <submittedName>
        <fullName evidence="1">Uncharacterized protein</fullName>
    </submittedName>
</protein>
<reference evidence="1 2" key="1">
    <citation type="submission" date="2019-12" db="EMBL/GenBank/DDBJ databases">
        <authorList>
            <person name="Alioto T."/>
            <person name="Alioto T."/>
            <person name="Gomez Garrido J."/>
        </authorList>
    </citation>
    <scope>NUCLEOTIDE SEQUENCE [LARGE SCALE GENOMIC DNA]</scope>
</reference>